<feature type="domain" description="Glycosyl hydrolase family 13 catalytic" evidence="3">
    <location>
        <begin position="22"/>
        <end position="425"/>
    </location>
</feature>
<evidence type="ECO:0000259" key="3">
    <source>
        <dbReference type="SMART" id="SM00642"/>
    </source>
</evidence>
<dbReference type="SUPFAM" id="SSF51445">
    <property type="entry name" value="(Trans)glycosidases"/>
    <property type="match status" value="1"/>
</dbReference>
<comment type="caution">
    <text evidence="4">The sequence shown here is derived from an EMBL/GenBank/DDBJ whole genome shotgun (WGS) entry which is preliminary data.</text>
</comment>
<evidence type="ECO:0000256" key="2">
    <source>
        <dbReference type="SAM" id="MobiDB-lite"/>
    </source>
</evidence>
<evidence type="ECO:0000313" key="4">
    <source>
        <dbReference type="EMBL" id="MBO4139527.1"/>
    </source>
</evidence>
<dbReference type="InterPro" id="IPR006047">
    <property type="entry name" value="GH13_cat_dom"/>
</dbReference>
<dbReference type="PANTHER" id="PTHR10357:SF179">
    <property type="entry name" value="NEUTRAL AND BASIC AMINO ACID TRANSPORT PROTEIN RBAT"/>
    <property type="match status" value="1"/>
</dbReference>
<dbReference type="SMART" id="SM00642">
    <property type="entry name" value="Aamy"/>
    <property type="match status" value="1"/>
</dbReference>
<dbReference type="RefSeq" id="WP_208576615.1">
    <property type="nucleotide sequence ID" value="NZ_JAGFVQ010000006.1"/>
</dbReference>
<reference evidence="4" key="1">
    <citation type="submission" date="2021-03" db="EMBL/GenBank/DDBJ databases">
        <title>X isolated from Micromonospora tulbaghiae.</title>
        <authorList>
            <person name="Stennett H.L."/>
        </authorList>
    </citation>
    <scope>NUCLEOTIDE SEQUENCE</scope>
    <source>
        <strain evidence="4">28M1-20</strain>
    </source>
</reference>
<comment type="similarity">
    <text evidence="1">Belongs to the glycosyl hydrolase 13 family.</text>
</comment>
<dbReference type="InterPro" id="IPR045857">
    <property type="entry name" value="O16G_dom_2"/>
</dbReference>
<evidence type="ECO:0000313" key="5">
    <source>
        <dbReference type="Proteomes" id="UP000669887"/>
    </source>
</evidence>
<dbReference type="Gene3D" id="3.20.20.80">
    <property type="entry name" value="Glycosidases"/>
    <property type="match status" value="2"/>
</dbReference>
<name>A0AAW4JKR4_9ACTN</name>
<dbReference type="GO" id="GO:0004556">
    <property type="term" value="F:alpha-amylase activity"/>
    <property type="evidence" value="ECO:0007669"/>
    <property type="project" value="TreeGrafter"/>
</dbReference>
<dbReference type="AlphaFoldDB" id="A0AAW4JKR4"/>
<feature type="compositionally biased region" description="Basic and acidic residues" evidence="2">
    <location>
        <begin position="400"/>
        <end position="424"/>
    </location>
</feature>
<dbReference type="CDD" id="cd11332">
    <property type="entry name" value="AmyAc_OligoGlu_TS"/>
    <property type="match status" value="1"/>
</dbReference>
<keyword evidence="4" id="KW-0378">Hydrolase</keyword>
<dbReference type="GO" id="GO:0009313">
    <property type="term" value="P:oligosaccharide catabolic process"/>
    <property type="evidence" value="ECO:0007669"/>
    <property type="project" value="TreeGrafter"/>
</dbReference>
<dbReference type="Pfam" id="PF00128">
    <property type="entry name" value="Alpha-amylase"/>
    <property type="match status" value="1"/>
</dbReference>
<accession>A0AAW4JKR4</accession>
<feature type="region of interest" description="Disordered" evidence="2">
    <location>
        <begin position="399"/>
        <end position="427"/>
    </location>
</feature>
<dbReference type="Proteomes" id="UP000669887">
    <property type="component" value="Unassembled WGS sequence"/>
</dbReference>
<evidence type="ECO:0000256" key="1">
    <source>
        <dbReference type="ARBA" id="ARBA00008061"/>
    </source>
</evidence>
<dbReference type="PANTHER" id="PTHR10357">
    <property type="entry name" value="ALPHA-AMYLASE FAMILY MEMBER"/>
    <property type="match status" value="1"/>
</dbReference>
<sequence>MNTDATQQAPGTGWWTEAVIYQVYPRSFADSDGDGIGDLPGITSRLDHLAELGVDAVWLSPFYPSPQADAGYDVSDYRDVDPLFGTLADADKLIAEAKARGLRVIVDLVPNHTSSAHRWFDAAVAAAPGSPERQRYVIRDGKGPDGAEPPNDWVSVFGGPAWTRLPDGQWYLHLFDSGQPDLNWDNPEVREEFLDVLRFWLDRGVDGFRVDVAHGLIKQADLADWQEPQEILSGSEVDKPRPPMWDQDGVHEIYREWRRVLDSYPGERILVAEAWVEPAERLARYVRPDEMHQAFNFEYLLAAWTAPAQYAVITRSLEATDSVGAPTTWVLSNHDVVRHASRLGLGTAGGRANGVGVDDPQPDAALGLRRARAASLLMLALPGSAYLYQGEELGLPEHTTLPDEARQDPAWKRSGNTERGRDGCRVPIPWEADAPSYGFGPTDASWLPQPSTWAEYALDRQRGVPGSTYELYRTALRLRREHALARGPLRFLTSGDEVLTFTNGDLTVLTNFGAEPAPLPAGAQVLVSSAPLDGDAVPTDVTAWFRS</sequence>
<gene>
    <name evidence="4" type="ORF">J5U46_05070</name>
</gene>
<protein>
    <submittedName>
        <fullName evidence="4">Glycoside hydrolase family 13 protein</fullName>
    </submittedName>
</protein>
<dbReference type="InterPro" id="IPR017853">
    <property type="entry name" value="GH"/>
</dbReference>
<organism evidence="4 5">
    <name type="scientific">Micromonospora tulbaghiae</name>
    <dbReference type="NCBI Taxonomy" id="479978"/>
    <lineage>
        <taxon>Bacteria</taxon>
        <taxon>Bacillati</taxon>
        <taxon>Actinomycetota</taxon>
        <taxon>Actinomycetes</taxon>
        <taxon>Micromonosporales</taxon>
        <taxon>Micromonosporaceae</taxon>
        <taxon>Micromonospora</taxon>
    </lineage>
</organism>
<dbReference type="EMBL" id="JAGFVQ010000006">
    <property type="protein sequence ID" value="MBO4139527.1"/>
    <property type="molecule type" value="Genomic_DNA"/>
</dbReference>
<dbReference type="Gene3D" id="3.90.400.10">
    <property type="entry name" value="Oligo-1,6-glucosidase, Domain 2"/>
    <property type="match status" value="1"/>
</dbReference>
<proteinExistence type="inferred from homology"/>